<dbReference type="InterPro" id="IPR051602">
    <property type="entry name" value="ACC_Biotin_Carboxylase"/>
</dbReference>
<dbReference type="InterPro" id="IPR005479">
    <property type="entry name" value="CPAse_ATP-bd"/>
</dbReference>
<evidence type="ECO:0000259" key="12">
    <source>
        <dbReference type="PROSITE" id="PS50979"/>
    </source>
</evidence>
<dbReference type="RefSeq" id="WP_261499557.1">
    <property type="nucleotide sequence ID" value="NZ_JAODYH010000003.1"/>
</dbReference>
<proteinExistence type="predicted"/>
<dbReference type="Pfam" id="PF02786">
    <property type="entry name" value="CPSase_L_D2"/>
    <property type="match status" value="1"/>
</dbReference>
<evidence type="ECO:0000256" key="9">
    <source>
        <dbReference type="PROSITE-ProRule" id="PRU00409"/>
    </source>
</evidence>
<dbReference type="SUPFAM" id="SSF52096">
    <property type="entry name" value="ClpP/crotonase"/>
    <property type="match status" value="2"/>
</dbReference>
<dbReference type="SUPFAM" id="SSF51230">
    <property type="entry name" value="Single hybrid motif"/>
    <property type="match status" value="1"/>
</dbReference>
<reference evidence="15 16" key="1">
    <citation type="submission" date="2022-09" db="EMBL/GenBank/DDBJ databases">
        <title>Draft genome of isolate Be4.</title>
        <authorList>
            <person name="Sanchez-Castro I."/>
            <person name="Martinez-Rodriguez P."/>
            <person name="Descostes M."/>
            <person name="Merroun M."/>
        </authorList>
    </citation>
    <scope>NUCLEOTIDE SEQUENCE [LARGE SCALE GENOMIC DNA]</scope>
    <source>
        <strain evidence="15 16">Be4</strain>
    </source>
</reference>
<evidence type="ECO:0000256" key="3">
    <source>
        <dbReference type="ARBA" id="ARBA00013058"/>
    </source>
</evidence>
<evidence type="ECO:0000256" key="4">
    <source>
        <dbReference type="ARBA" id="ARBA00022598"/>
    </source>
</evidence>
<evidence type="ECO:0000259" key="13">
    <source>
        <dbReference type="PROSITE" id="PS50980"/>
    </source>
</evidence>
<dbReference type="InterPro" id="IPR005481">
    <property type="entry name" value="BC-like_N"/>
</dbReference>
<protein>
    <recommendedName>
        <fullName evidence="3">acetyl-CoA carboxylase</fullName>
        <ecNumber evidence="3">6.4.1.2</ecNumber>
    </recommendedName>
</protein>
<feature type="domain" description="Biotin carboxylation" evidence="12">
    <location>
        <begin position="1"/>
        <end position="455"/>
    </location>
</feature>
<feature type="domain" description="Lipoyl-binding" evidence="10">
    <location>
        <begin position="474"/>
        <end position="552"/>
    </location>
</feature>
<evidence type="ECO:0000256" key="7">
    <source>
        <dbReference type="ARBA" id="ARBA00023267"/>
    </source>
</evidence>
<dbReference type="InterPro" id="IPR034733">
    <property type="entry name" value="AcCoA_carboxyl_beta"/>
</dbReference>
<organism evidence="15 16">
    <name type="scientific">Acidovorax bellezanensis</name>
    <dbReference type="NCBI Taxonomy" id="2976702"/>
    <lineage>
        <taxon>Bacteria</taxon>
        <taxon>Pseudomonadati</taxon>
        <taxon>Pseudomonadota</taxon>
        <taxon>Betaproteobacteria</taxon>
        <taxon>Burkholderiales</taxon>
        <taxon>Comamonadaceae</taxon>
        <taxon>Acidovorax</taxon>
    </lineage>
</organism>
<dbReference type="SUPFAM" id="SSF56059">
    <property type="entry name" value="Glutathione synthetase ATP-binding domain-like"/>
    <property type="match status" value="1"/>
</dbReference>
<sequence>MFHKVLIANRGEIALRIVRALRDLGIASVGVYADDDADAPHVRAADQAQALQAAGPAAYLDGARLLAIARELGCDAIHPGYGFLSERADFAQACADAGLRFIGPTPAQLALFGDKARARALAQRCGVPLMPGSQGAVTLEQAQAFFAAQGGAGVMIKALGGGGGRGMRAVRSAEELPAAYARCRSEALAAFGVDGVYVERLMPKARHIELQLLGDGRQVMSLGERECTLQRRFQKLVEIAPSPSLSPALRAQLTQAALRMAAEVAYQGLGTFEFLVDMASSDLPFVFIETNPRLQVEHTVTEEVTGVDLVQTQILLAAGQSLAALGLDPAAPPAVLGHAVQWRINAETLTAAGEARPGHGRLTRFELPAGPGVRVDTHGVAGGQPSPHYDTLLAKLIVSRRSGTWADVLRRSQRALAECHIEGVASNLDLLAALAARPEMASQAVHTRWLEEVLPQLLAQADERTAARPAGLPAADLPTPAGVGEVRAPMPSRLVQFSVAVGDEVAQGAELAVLEAMKMEHVLQAPHAGRVMALSAVIGDYLGDGQCLLVLEPLDAAAELQAVVGAMSDPDAIRPDLQRLRDRQALTLDAARPQAMDKRHAQGGRSARENIADLCDEGSFLEYGALAIAAQTRRRSMDDLMANTPADGMVTGLGSINAGLFGAERSRAVVMAYDATVLAGTQGARNHAKTDRMLSLALAQKLPVVLFAEGGGGRPGDTDMPVVAGLHVHTFAAYAALSGQVPVVGITAGRCFAGNAALLGCSDVIIATQASNIGMGGPAMIEGGGLGQFRPEQIGPSSVQHANGVIDILVEDEAQAVAAARHYLSFFQGRLEQWSAPDSRALREVVPENRLRVYDTRAAMAGLVDEGSLLMLRTGFGAGIHTALARIEGRPVGLLANNPMHLGGAIDADAADKAARFMQLCNAHGIALVSLVDTPGFMVGPEVEQTAQVRHVSRLFVAAANLCVPFFSVVLRKGYGLGAMGMTAGSFHAPLFNVAWPTGEFGAMGLEGAVRLGYRKELEALAAGAERDALFQQLLAQQYAHGEAMHMASTLEIDAVIDPADTRSWLVRGLAGARVAPARGRFVDTW</sequence>
<dbReference type="Gene3D" id="3.30.470.20">
    <property type="entry name" value="ATP-grasp fold, B domain"/>
    <property type="match status" value="1"/>
</dbReference>
<keyword evidence="5 9" id="KW-0547">Nucleotide-binding</keyword>
<dbReference type="Proteomes" id="UP001525968">
    <property type="component" value="Unassembled WGS sequence"/>
</dbReference>
<comment type="caution">
    <text evidence="15">The sequence shown here is derived from an EMBL/GenBank/DDBJ whole genome shotgun (WGS) entry which is preliminary data.</text>
</comment>
<evidence type="ECO:0000313" key="16">
    <source>
        <dbReference type="Proteomes" id="UP001525968"/>
    </source>
</evidence>
<dbReference type="EC" id="6.4.1.2" evidence="3"/>
<dbReference type="PANTHER" id="PTHR48095:SF5">
    <property type="entry name" value="BLL7292 PROTEIN"/>
    <property type="match status" value="1"/>
</dbReference>
<dbReference type="InterPro" id="IPR011764">
    <property type="entry name" value="Biotin_carboxylation_dom"/>
</dbReference>
<dbReference type="Gene3D" id="3.90.226.10">
    <property type="entry name" value="2-enoyl-CoA Hydratase, Chain A, domain 1"/>
    <property type="match status" value="2"/>
</dbReference>
<evidence type="ECO:0000256" key="5">
    <source>
        <dbReference type="ARBA" id="ARBA00022741"/>
    </source>
</evidence>
<dbReference type="InterPro" id="IPR011761">
    <property type="entry name" value="ATP-grasp"/>
</dbReference>
<comment type="pathway">
    <text evidence="2">Lipid metabolism; malonyl-CoA biosynthesis; malonyl-CoA from acetyl-CoA: step 1/1.</text>
</comment>
<dbReference type="SUPFAM" id="SSF52440">
    <property type="entry name" value="PreATP-grasp domain"/>
    <property type="match status" value="1"/>
</dbReference>
<dbReference type="InterPro" id="IPR000089">
    <property type="entry name" value="Biotin_lipoyl"/>
</dbReference>
<dbReference type="InterPro" id="IPR011053">
    <property type="entry name" value="Single_hybrid_motif"/>
</dbReference>
<dbReference type="InterPro" id="IPR005482">
    <property type="entry name" value="Biotin_COase_C"/>
</dbReference>
<feature type="domain" description="CoA carboxyltransferase C-terminal" evidence="14">
    <location>
        <begin position="837"/>
        <end position="1080"/>
    </location>
</feature>
<dbReference type="InterPro" id="IPR011762">
    <property type="entry name" value="COA_CT_N"/>
</dbReference>
<dbReference type="PANTHER" id="PTHR48095">
    <property type="entry name" value="PYRUVATE CARBOXYLASE SUBUNIT A"/>
    <property type="match status" value="1"/>
</dbReference>
<evidence type="ECO:0000313" key="15">
    <source>
        <dbReference type="EMBL" id="MCT9810525.1"/>
    </source>
</evidence>
<evidence type="ECO:0000256" key="6">
    <source>
        <dbReference type="ARBA" id="ARBA00022840"/>
    </source>
</evidence>
<dbReference type="Gene3D" id="2.40.50.100">
    <property type="match status" value="1"/>
</dbReference>
<dbReference type="PROSITE" id="PS50979">
    <property type="entry name" value="BC"/>
    <property type="match status" value="1"/>
</dbReference>
<feature type="domain" description="CoA carboxyltransferase N-terminal" evidence="13">
    <location>
        <begin position="570"/>
        <end position="839"/>
    </location>
</feature>
<name>A0ABT2PJ63_9BURK</name>
<dbReference type="PROSITE" id="PS50975">
    <property type="entry name" value="ATP_GRASP"/>
    <property type="match status" value="1"/>
</dbReference>
<evidence type="ECO:0000259" key="11">
    <source>
        <dbReference type="PROSITE" id="PS50975"/>
    </source>
</evidence>
<keyword evidence="7" id="KW-0092">Biotin</keyword>
<dbReference type="Pfam" id="PF00364">
    <property type="entry name" value="Biotin_lipoyl"/>
    <property type="match status" value="1"/>
</dbReference>
<dbReference type="CDD" id="cd06850">
    <property type="entry name" value="biotinyl_domain"/>
    <property type="match status" value="1"/>
</dbReference>
<dbReference type="Pfam" id="PF00289">
    <property type="entry name" value="Biotin_carb_N"/>
    <property type="match status" value="1"/>
</dbReference>
<dbReference type="InterPro" id="IPR029045">
    <property type="entry name" value="ClpP/crotonase-like_dom_sf"/>
</dbReference>
<dbReference type="InterPro" id="IPR011763">
    <property type="entry name" value="COA_CT_C"/>
</dbReference>
<evidence type="ECO:0000256" key="1">
    <source>
        <dbReference type="ARBA" id="ARBA00001953"/>
    </source>
</evidence>
<dbReference type="Pfam" id="PF02785">
    <property type="entry name" value="Biotin_carb_C"/>
    <property type="match status" value="1"/>
</dbReference>
<keyword evidence="6 9" id="KW-0067">ATP-binding</keyword>
<keyword evidence="8" id="KW-0511">Multifunctional enzyme</keyword>
<dbReference type="Pfam" id="PF01039">
    <property type="entry name" value="Carboxyl_trans"/>
    <property type="match status" value="1"/>
</dbReference>
<dbReference type="Gene3D" id="3.40.50.20">
    <property type="match status" value="1"/>
</dbReference>
<dbReference type="SUPFAM" id="SSF51246">
    <property type="entry name" value="Rudiment single hybrid motif"/>
    <property type="match status" value="1"/>
</dbReference>
<evidence type="ECO:0000259" key="10">
    <source>
        <dbReference type="PROSITE" id="PS50968"/>
    </source>
</evidence>
<evidence type="ECO:0000256" key="2">
    <source>
        <dbReference type="ARBA" id="ARBA00004956"/>
    </source>
</evidence>
<dbReference type="Gene3D" id="3.30.1490.20">
    <property type="entry name" value="ATP-grasp fold, A domain"/>
    <property type="match status" value="1"/>
</dbReference>
<keyword evidence="16" id="KW-1185">Reference proteome</keyword>
<feature type="domain" description="ATP-grasp" evidence="11">
    <location>
        <begin position="119"/>
        <end position="318"/>
    </location>
</feature>
<evidence type="ECO:0000256" key="8">
    <source>
        <dbReference type="ARBA" id="ARBA00023268"/>
    </source>
</evidence>
<dbReference type="InterPro" id="IPR016185">
    <property type="entry name" value="PreATP-grasp_dom_sf"/>
</dbReference>
<dbReference type="PROSITE" id="PS50989">
    <property type="entry name" value="COA_CT_CTER"/>
    <property type="match status" value="1"/>
</dbReference>
<dbReference type="SMART" id="SM00878">
    <property type="entry name" value="Biotin_carb_C"/>
    <property type="match status" value="1"/>
</dbReference>
<dbReference type="PROSITE" id="PS50980">
    <property type="entry name" value="COA_CT_NTER"/>
    <property type="match status" value="1"/>
</dbReference>
<dbReference type="InterPro" id="IPR013815">
    <property type="entry name" value="ATP_grasp_subdomain_1"/>
</dbReference>
<dbReference type="EMBL" id="JAODYH010000003">
    <property type="protein sequence ID" value="MCT9810525.1"/>
    <property type="molecule type" value="Genomic_DNA"/>
</dbReference>
<gene>
    <name evidence="15" type="ORF">N0K08_07765</name>
</gene>
<dbReference type="PROSITE" id="PS50968">
    <property type="entry name" value="BIOTINYL_LIPOYL"/>
    <property type="match status" value="1"/>
</dbReference>
<evidence type="ECO:0000259" key="14">
    <source>
        <dbReference type="PROSITE" id="PS50989"/>
    </source>
</evidence>
<dbReference type="InterPro" id="IPR011054">
    <property type="entry name" value="Rudment_hybrid_motif"/>
</dbReference>
<keyword evidence="4" id="KW-0436">Ligase</keyword>
<comment type="cofactor">
    <cofactor evidence="1">
        <name>biotin</name>
        <dbReference type="ChEBI" id="CHEBI:57586"/>
    </cofactor>
</comment>
<accession>A0ABT2PJ63</accession>